<dbReference type="EMBL" id="UYSU01048616">
    <property type="protein sequence ID" value="VDM06056.1"/>
    <property type="molecule type" value="Genomic_DNA"/>
</dbReference>
<evidence type="ECO:0000313" key="1">
    <source>
        <dbReference type="EMBL" id="VDM06056.1"/>
    </source>
</evidence>
<keyword evidence="2" id="KW-1185">Reference proteome</keyword>
<sequence length="74" mass="8249">MVAAITGPYCPPVIPHNPLPDLEQPTQPRVSHADPLLAPVPFVAGHNIRDWLVELSLFLVDLAPADHTRYMLRF</sequence>
<gene>
    <name evidence="1" type="ORF">SSLN_LOCUS19670</name>
</gene>
<protein>
    <submittedName>
        <fullName evidence="1 3">Uncharacterized protein</fullName>
    </submittedName>
</protein>
<dbReference type="AlphaFoldDB" id="A0A183TT72"/>
<proteinExistence type="predicted"/>
<dbReference type="Proteomes" id="UP000275846">
    <property type="component" value="Unassembled WGS sequence"/>
</dbReference>
<evidence type="ECO:0000313" key="3">
    <source>
        <dbReference type="WBParaSite" id="SSLN_0002040201-mRNA-1"/>
    </source>
</evidence>
<accession>A0A183TT72</accession>
<reference evidence="3" key="1">
    <citation type="submission" date="2016-06" db="UniProtKB">
        <authorList>
            <consortium name="WormBaseParasite"/>
        </authorList>
    </citation>
    <scope>IDENTIFICATION</scope>
</reference>
<evidence type="ECO:0000313" key="2">
    <source>
        <dbReference type="Proteomes" id="UP000275846"/>
    </source>
</evidence>
<organism evidence="3">
    <name type="scientific">Schistocephalus solidus</name>
    <name type="common">Tapeworm</name>
    <dbReference type="NCBI Taxonomy" id="70667"/>
    <lineage>
        <taxon>Eukaryota</taxon>
        <taxon>Metazoa</taxon>
        <taxon>Spiralia</taxon>
        <taxon>Lophotrochozoa</taxon>
        <taxon>Platyhelminthes</taxon>
        <taxon>Cestoda</taxon>
        <taxon>Eucestoda</taxon>
        <taxon>Diphyllobothriidea</taxon>
        <taxon>Diphyllobothriidae</taxon>
        <taxon>Schistocephalus</taxon>
    </lineage>
</organism>
<dbReference type="WBParaSite" id="SSLN_0002040201-mRNA-1">
    <property type="protein sequence ID" value="SSLN_0002040201-mRNA-1"/>
    <property type="gene ID" value="SSLN_0002040201"/>
</dbReference>
<name>A0A183TT72_SCHSO</name>
<reference evidence="1 2" key="2">
    <citation type="submission" date="2018-11" db="EMBL/GenBank/DDBJ databases">
        <authorList>
            <consortium name="Pathogen Informatics"/>
        </authorList>
    </citation>
    <scope>NUCLEOTIDE SEQUENCE [LARGE SCALE GENOMIC DNA]</scope>
    <source>
        <strain evidence="1 2">NST_G2</strain>
    </source>
</reference>